<comment type="similarity">
    <text evidence="1">Belongs to the dTDP-4-dehydrorhamnose 3,5-epimerase family.</text>
</comment>
<accession>A0ABS6ACE9</accession>
<protein>
    <recommendedName>
        <fullName evidence="1">dTDP-4-dehydrorhamnose 3,5-epimerase</fullName>
        <ecNumber evidence="1">5.1.3.13</ecNumber>
    </recommendedName>
    <alternativeName>
        <fullName evidence="1">Thymidine diphospho-4-keto-rhamnose 3,5-epimerase</fullName>
    </alternativeName>
</protein>
<dbReference type="PANTHER" id="PTHR21047">
    <property type="entry name" value="DTDP-6-DEOXY-D-GLUCOSE-3,5 EPIMERASE"/>
    <property type="match status" value="1"/>
</dbReference>
<comment type="catalytic activity">
    <reaction evidence="1">
        <text>dTDP-4-dehydro-6-deoxy-alpha-D-glucose = dTDP-4-dehydro-beta-L-rhamnose</text>
        <dbReference type="Rhea" id="RHEA:16969"/>
        <dbReference type="ChEBI" id="CHEBI:57649"/>
        <dbReference type="ChEBI" id="CHEBI:62830"/>
        <dbReference type="EC" id="5.1.3.13"/>
    </reaction>
</comment>
<evidence type="ECO:0000256" key="1">
    <source>
        <dbReference type="RuleBase" id="RU364069"/>
    </source>
</evidence>
<dbReference type="CDD" id="cd00438">
    <property type="entry name" value="cupin_RmlC"/>
    <property type="match status" value="1"/>
</dbReference>
<dbReference type="NCBIfam" id="TIGR01221">
    <property type="entry name" value="rmlC"/>
    <property type="match status" value="1"/>
</dbReference>
<proteinExistence type="inferred from homology"/>
<dbReference type="EMBL" id="JAHKPV010000021">
    <property type="protein sequence ID" value="MBU2875716.1"/>
    <property type="molecule type" value="Genomic_DNA"/>
</dbReference>
<organism evidence="2 3">
    <name type="scientific">Marinobacter salexigens</name>
    <dbReference type="NCBI Taxonomy" id="1925763"/>
    <lineage>
        <taxon>Bacteria</taxon>
        <taxon>Pseudomonadati</taxon>
        <taxon>Pseudomonadota</taxon>
        <taxon>Gammaproteobacteria</taxon>
        <taxon>Pseudomonadales</taxon>
        <taxon>Marinobacteraceae</taxon>
        <taxon>Marinobacter</taxon>
    </lineage>
</organism>
<comment type="pathway">
    <text evidence="1">Carbohydrate biosynthesis; dTDP-L-rhamnose biosynthesis.</text>
</comment>
<dbReference type="InterPro" id="IPR000888">
    <property type="entry name" value="RmlC-like"/>
</dbReference>
<dbReference type="RefSeq" id="WP_216009478.1">
    <property type="nucleotide sequence ID" value="NZ_JAHKPV010000021.1"/>
</dbReference>
<dbReference type="PANTHER" id="PTHR21047:SF2">
    <property type="entry name" value="THYMIDINE DIPHOSPHO-4-KETO-RHAMNOSE 3,5-EPIMERASE"/>
    <property type="match status" value="1"/>
</dbReference>
<dbReference type="EC" id="5.1.3.13" evidence="1"/>
<sequence length="181" mass="20932">MEIRDTALSDVKLILPRVFGDSRGFFKEVWNQREFARHGLNVNFVQDNFSRSCRNTLRGLHFQEAKPQGKLVWVSRGEVCDVAVDVRRNSPTFGKWVAECLSCENHRMLWIPPGFAHGFRVLSDEADFQYKCTEFYVPDDERCIRWNDETLAIDWGDVDPAELIISEKDANAPSLKAMFEV</sequence>
<evidence type="ECO:0000313" key="2">
    <source>
        <dbReference type="EMBL" id="MBU2875716.1"/>
    </source>
</evidence>
<keyword evidence="3" id="KW-1185">Reference proteome</keyword>
<comment type="caution">
    <text evidence="2">The sequence shown here is derived from an EMBL/GenBank/DDBJ whole genome shotgun (WGS) entry which is preliminary data.</text>
</comment>
<dbReference type="Proteomes" id="UP000753376">
    <property type="component" value="Unassembled WGS sequence"/>
</dbReference>
<keyword evidence="1 2" id="KW-0413">Isomerase</keyword>
<dbReference type="Pfam" id="PF00908">
    <property type="entry name" value="dTDP_sugar_isom"/>
    <property type="match status" value="1"/>
</dbReference>
<comment type="function">
    <text evidence="1">Catalyzes the epimerization of the C3' and C5'positions of dTDP-6-deoxy-D-xylo-4-hexulose, forming dTDP-6-deoxy-L-lyxo-4-hexulose.</text>
</comment>
<evidence type="ECO:0000313" key="3">
    <source>
        <dbReference type="Proteomes" id="UP000753376"/>
    </source>
</evidence>
<reference evidence="2 3" key="1">
    <citation type="submission" date="2021-05" db="EMBL/GenBank/DDBJ databases">
        <title>Draft genomes of bacteria isolated from model marine particles.</title>
        <authorList>
            <person name="Datta M.S."/>
            <person name="Schwartzman J.A."/>
            <person name="Enke T.N."/>
            <person name="Saavedra J."/>
            <person name="Cermak N."/>
            <person name="Cordero O.X."/>
        </authorList>
    </citation>
    <scope>NUCLEOTIDE SEQUENCE [LARGE SCALE GENOMIC DNA]</scope>
    <source>
        <strain evidence="2 3">D2M19</strain>
    </source>
</reference>
<gene>
    <name evidence="2" type="primary">rfbC</name>
    <name evidence="2" type="ORF">KO508_17100</name>
</gene>
<name>A0ABS6ACE9_9GAMM</name>
<dbReference type="GO" id="GO:0008830">
    <property type="term" value="F:dTDP-4-dehydrorhamnose 3,5-epimerase activity"/>
    <property type="evidence" value="ECO:0007669"/>
    <property type="project" value="UniProtKB-EC"/>
</dbReference>
<comment type="subunit">
    <text evidence="1">Homodimer.</text>
</comment>